<dbReference type="SMART" id="SM00347">
    <property type="entry name" value="HTH_MARR"/>
    <property type="match status" value="1"/>
</dbReference>
<feature type="domain" description="HTH marR-type" evidence="4">
    <location>
        <begin position="3"/>
        <end position="139"/>
    </location>
</feature>
<dbReference type="PANTHER" id="PTHR42756">
    <property type="entry name" value="TRANSCRIPTIONAL REGULATOR, MARR"/>
    <property type="match status" value="1"/>
</dbReference>
<evidence type="ECO:0000259" key="4">
    <source>
        <dbReference type="PROSITE" id="PS50995"/>
    </source>
</evidence>
<keyword evidence="1" id="KW-0805">Transcription regulation</keyword>
<dbReference type="PROSITE" id="PS50995">
    <property type="entry name" value="HTH_MARR_2"/>
    <property type="match status" value="1"/>
</dbReference>
<evidence type="ECO:0000256" key="3">
    <source>
        <dbReference type="ARBA" id="ARBA00023163"/>
    </source>
</evidence>
<keyword evidence="3" id="KW-0804">Transcription</keyword>
<accession>A0A9D1REB7</accession>
<proteinExistence type="predicted"/>
<dbReference type="InterPro" id="IPR036390">
    <property type="entry name" value="WH_DNA-bd_sf"/>
</dbReference>
<dbReference type="SUPFAM" id="SSF46785">
    <property type="entry name" value="Winged helix' DNA-binding domain"/>
    <property type="match status" value="1"/>
</dbReference>
<dbReference type="PANTHER" id="PTHR42756:SF1">
    <property type="entry name" value="TRANSCRIPTIONAL REPRESSOR OF EMRAB OPERON"/>
    <property type="match status" value="1"/>
</dbReference>
<evidence type="ECO:0000256" key="1">
    <source>
        <dbReference type="ARBA" id="ARBA00023015"/>
    </source>
</evidence>
<evidence type="ECO:0000256" key="2">
    <source>
        <dbReference type="ARBA" id="ARBA00023125"/>
    </source>
</evidence>
<dbReference type="AlphaFoldDB" id="A0A9D1REB7"/>
<comment type="caution">
    <text evidence="5">The sequence shown here is derived from an EMBL/GenBank/DDBJ whole genome shotgun (WGS) entry which is preliminary data.</text>
</comment>
<organism evidence="5 6">
    <name type="scientific">Candidatus Eubacterium faecipullorum</name>
    <dbReference type="NCBI Taxonomy" id="2838571"/>
    <lineage>
        <taxon>Bacteria</taxon>
        <taxon>Bacillati</taxon>
        <taxon>Bacillota</taxon>
        <taxon>Clostridia</taxon>
        <taxon>Eubacteriales</taxon>
        <taxon>Eubacteriaceae</taxon>
        <taxon>Eubacterium</taxon>
    </lineage>
</organism>
<evidence type="ECO:0000313" key="6">
    <source>
        <dbReference type="Proteomes" id="UP000824205"/>
    </source>
</evidence>
<keyword evidence="2" id="KW-0238">DNA-binding</keyword>
<sequence>MAETEPRQEIIKLNKDISIITDKYLDARAEKFGLTAAQGIILLCISQSGGIMVSELKEIVDISKSTVSSTLKRLCGKGFITLETLESDNRQKRIVPTEKALRVKNGLLREFDCAAGEIFGGVSQSELEFVLKMQRAVLKNAHRSLKNYMETEE</sequence>
<dbReference type="EMBL" id="DXGE01000032">
    <property type="protein sequence ID" value="HIW86284.1"/>
    <property type="molecule type" value="Genomic_DNA"/>
</dbReference>
<evidence type="ECO:0000313" key="5">
    <source>
        <dbReference type="EMBL" id="HIW86284.1"/>
    </source>
</evidence>
<dbReference type="GO" id="GO:0003700">
    <property type="term" value="F:DNA-binding transcription factor activity"/>
    <property type="evidence" value="ECO:0007669"/>
    <property type="project" value="InterPro"/>
</dbReference>
<dbReference type="InterPro" id="IPR036388">
    <property type="entry name" value="WH-like_DNA-bd_sf"/>
</dbReference>
<reference evidence="5" key="1">
    <citation type="journal article" date="2021" name="PeerJ">
        <title>Extensive microbial diversity within the chicken gut microbiome revealed by metagenomics and culture.</title>
        <authorList>
            <person name="Gilroy R."/>
            <person name="Ravi A."/>
            <person name="Getino M."/>
            <person name="Pursley I."/>
            <person name="Horton D.L."/>
            <person name="Alikhan N.F."/>
            <person name="Baker D."/>
            <person name="Gharbi K."/>
            <person name="Hall N."/>
            <person name="Watson M."/>
            <person name="Adriaenssens E.M."/>
            <person name="Foster-Nyarko E."/>
            <person name="Jarju S."/>
            <person name="Secka A."/>
            <person name="Antonio M."/>
            <person name="Oren A."/>
            <person name="Chaudhuri R.R."/>
            <person name="La Ragione R."/>
            <person name="Hildebrand F."/>
            <person name="Pallen M.J."/>
        </authorList>
    </citation>
    <scope>NUCLEOTIDE SEQUENCE</scope>
    <source>
        <strain evidence="5">421</strain>
    </source>
</reference>
<dbReference type="PRINTS" id="PR00598">
    <property type="entry name" value="HTHMARR"/>
</dbReference>
<protein>
    <submittedName>
        <fullName evidence="5">MarR family transcriptional regulator</fullName>
    </submittedName>
</protein>
<reference evidence="5" key="2">
    <citation type="submission" date="2021-04" db="EMBL/GenBank/DDBJ databases">
        <authorList>
            <person name="Gilroy R."/>
        </authorList>
    </citation>
    <scope>NUCLEOTIDE SEQUENCE</scope>
    <source>
        <strain evidence="5">421</strain>
    </source>
</reference>
<dbReference type="Pfam" id="PF01047">
    <property type="entry name" value="MarR"/>
    <property type="match status" value="1"/>
</dbReference>
<dbReference type="InterPro" id="IPR000835">
    <property type="entry name" value="HTH_MarR-typ"/>
</dbReference>
<gene>
    <name evidence="5" type="ORF">IAA48_07305</name>
</gene>
<dbReference type="Gene3D" id="1.10.10.10">
    <property type="entry name" value="Winged helix-like DNA-binding domain superfamily/Winged helix DNA-binding domain"/>
    <property type="match status" value="1"/>
</dbReference>
<name>A0A9D1REB7_9FIRM</name>
<dbReference type="GO" id="GO:0003677">
    <property type="term" value="F:DNA binding"/>
    <property type="evidence" value="ECO:0007669"/>
    <property type="project" value="UniProtKB-KW"/>
</dbReference>
<dbReference type="Proteomes" id="UP000824205">
    <property type="component" value="Unassembled WGS sequence"/>
</dbReference>